<reference evidence="12" key="1">
    <citation type="journal article" date="2019" name="PLoS Negl. Trop. Dis.">
        <title>Revisiting the worldwide diversity of Leptospira species in the environment.</title>
        <authorList>
            <person name="Vincent A.T."/>
            <person name="Schiettekatte O."/>
            <person name="Bourhy P."/>
            <person name="Veyrier F.J."/>
            <person name="Picardeau M."/>
        </authorList>
    </citation>
    <scope>NUCLEOTIDE SEQUENCE [LARGE SCALE GENOMIC DNA]</scope>
    <source>
        <strain evidence="12">SSW15</strain>
    </source>
</reference>
<dbReference type="Pfam" id="PF02880">
    <property type="entry name" value="PGM_PMM_III"/>
    <property type="match status" value="1"/>
</dbReference>
<evidence type="ECO:0000259" key="11">
    <source>
        <dbReference type="Pfam" id="PF02880"/>
    </source>
</evidence>
<evidence type="ECO:0000256" key="2">
    <source>
        <dbReference type="ARBA" id="ARBA00010231"/>
    </source>
</evidence>
<evidence type="ECO:0000256" key="3">
    <source>
        <dbReference type="ARBA" id="ARBA00022553"/>
    </source>
</evidence>
<comment type="similarity">
    <text evidence="2 7">Belongs to the phosphohexose mutase family.</text>
</comment>
<feature type="domain" description="Alpha-D-phosphohexomutase alpha/beta/alpha" evidence="11">
    <location>
        <begin position="278"/>
        <end position="379"/>
    </location>
</feature>
<evidence type="ECO:0000259" key="8">
    <source>
        <dbReference type="Pfam" id="PF00408"/>
    </source>
</evidence>
<dbReference type="GO" id="GO:0009252">
    <property type="term" value="P:peptidoglycan biosynthetic process"/>
    <property type="evidence" value="ECO:0007669"/>
    <property type="project" value="TreeGrafter"/>
</dbReference>
<dbReference type="InterPro" id="IPR036900">
    <property type="entry name" value="A-D-PHexomutase_C_sf"/>
</dbReference>
<dbReference type="Gene3D" id="3.40.120.10">
    <property type="entry name" value="Alpha-D-Glucose-1,6-Bisphosphate, subunit A, domain 3"/>
    <property type="match status" value="3"/>
</dbReference>
<dbReference type="GO" id="GO:0004615">
    <property type="term" value="F:phosphomannomutase activity"/>
    <property type="evidence" value="ECO:0007669"/>
    <property type="project" value="TreeGrafter"/>
</dbReference>
<dbReference type="InterPro" id="IPR050060">
    <property type="entry name" value="Phosphoglucosamine_mutase"/>
</dbReference>
<dbReference type="InterPro" id="IPR005846">
    <property type="entry name" value="A-D-PHexomutase_a/b/a-III"/>
</dbReference>
<dbReference type="AlphaFoldDB" id="A0A4R9GIM1"/>
<proteinExistence type="inferred from homology"/>
<dbReference type="OrthoDB" id="9806956at2"/>
<comment type="caution">
    <text evidence="12">The sequence shown here is derived from an EMBL/GenBank/DDBJ whole genome shotgun (WGS) entry which is preliminary data.</text>
</comment>
<dbReference type="InterPro" id="IPR005843">
    <property type="entry name" value="A-D-PHexomutase_C"/>
</dbReference>
<dbReference type="GO" id="GO:0008966">
    <property type="term" value="F:phosphoglucosamine mutase activity"/>
    <property type="evidence" value="ECO:0007669"/>
    <property type="project" value="UniProtKB-EC"/>
</dbReference>
<dbReference type="SUPFAM" id="SSF53738">
    <property type="entry name" value="Phosphoglucomutase, first 3 domains"/>
    <property type="match status" value="3"/>
</dbReference>
<dbReference type="GO" id="GO:0000287">
    <property type="term" value="F:magnesium ion binding"/>
    <property type="evidence" value="ECO:0007669"/>
    <property type="project" value="InterPro"/>
</dbReference>
<name>A0A4R9GIM1_9LEPT</name>
<dbReference type="EMBL" id="RQET01000003">
    <property type="protein sequence ID" value="TGK12871.1"/>
    <property type="molecule type" value="Genomic_DNA"/>
</dbReference>
<accession>A0A4R9GIM1</accession>
<dbReference type="InterPro" id="IPR005841">
    <property type="entry name" value="Alpha-D-phosphohexomutase_SF"/>
</dbReference>
<keyword evidence="13" id="KW-1185">Reference proteome</keyword>
<keyword evidence="4 7" id="KW-0479">Metal-binding</keyword>
<dbReference type="InterPro" id="IPR005845">
    <property type="entry name" value="A-D-PHexomutase_a/b/a-II"/>
</dbReference>
<dbReference type="EC" id="5.4.2.10" evidence="12"/>
<dbReference type="GO" id="GO:0006048">
    <property type="term" value="P:UDP-N-acetylglucosamine biosynthetic process"/>
    <property type="evidence" value="ECO:0007669"/>
    <property type="project" value="TreeGrafter"/>
</dbReference>
<evidence type="ECO:0000313" key="13">
    <source>
        <dbReference type="Proteomes" id="UP000298458"/>
    </source>
</evidence>
<evidence type="ECO:0000259" key="10">
    <source>
        <dbReference type="Pfam" id="PF02879"/>
    </source>
</evidence>
<dbReference type="GO" id="GO:0005829">
    <property type="term" value="C:cytosol"/>
    <property type="evidence" value="ECO:0007669"/>
    <property type="project" value="TreeGrafter"/>
</dbReference>
<dbReference type="Pfam" id="PF00408">
    <property type="entry name" value="PGM_PMM_IV"/>
    <property type="match status" value="1"/>
</dbReference>
<comment type="cofactor">
    <cofactor evidence="1">
        <name>Mg(2+)</name>
        <dbReference type="ChEBI" id="CHEBI:18420"/>
    </cofactor>
</comment>
<evidence type="ECO:0000256" key="1">
    <source>
        <dbReference type="ARBA" id="ARBA00001946"/>
    </source>
</evidence>
<dbReference type="Pfam" id="PF02879">
    <property type="entry name" value="PGM_PMM_II"/>
    <property type="match status" value="1"/>
</dbReference>
<keyword evidence="5 7" id="KW-0460">Magnesium</keyword>
<evidence type="ECO:0000259" key="9">
    <source>
        <dbReference type="Pfam" id="PF02878"/>
    </source>
</evidence>
<dbReference type="PRINTS" id="PR00509">
    <property type="entry name" value="PGMPMM"/>
</dbReference>
<dbReference type="GO" id="GO:0005975">
    <property type="term" value="P:carbohydrate metabolic process"/>
    <property type="evidence" value="ECO:0007669"/>
    <property type="project" value="InterPro"/>
</dbReference>
<evidence type="ECO:0000256" key="6">
    <source>
        <dbReference type="ARBA" id="ARBA00023235"/>
    </source>
</evidence>
<dbReference type="InterPro" id="IPR005844">
    <property type="entry name" value="A-D-PHexomutase_a/b/a-I"/>
</dbReference>
<dbReference type="Pfam" id="PF02878">
    <property type="entry name" value="PGM_PMM_I"/>
    <property type="match status" value="1"/>
</dbReference>
<evidence type="ECO:0000256" key="7">
    <source>
        <dbReference type="RuleBase" id="RU004326"/>
    </source>
</evidence>
<dbReference type="Gene3D" id="3.30.310.50">
    <property type="entry name" value="Alpha-D-phosphohexomutase, C-terminal domain"/>
    <property type="match status" value="1"/>
</dbReference>
<protein>
    <submittedName>
        <fullName evidence="12">Phosphoglucosamine mutase</fullName>
        <ecNumber evidence="12">5.4.2.10</ecNumber>
    </submittedName>
</protein>
<dbReference type="SUPFAM" id="SSF55957">
    <property type="entry name" value="Phosphoglucomutase, C-terminal domain"/>
    <property type="match status" value="1"/>
</dbReference>
<sequence>MVLDPRSTVFQHPDLMVSVSGIRGIIPTGFSSDVIYDALRAFGSWLRGNTVVIGRDSRPSGQFLENIAIGVMQGLGKNVILLGVVPTPTVKAVVNQTGAAGGIMISASHNPIIWNAFKFIGPGGFFTGAKDLEEILEIVKNQSYKPFQFKPGSKLESGRDRIQAHIDAVLSRVNVSAIKKRKFSVFLDAVNGGGSFVLPELLKQLGCKVIPLHCSPDGTFPRPPEPTPDALRQSSRAMKQSGATVGFALDPDADRLVLLTPKKGAISEEYTLPFSFLSYLQTNRPPKKASLTVNLSTSFINEWVASSAGIPTYRSKVGEANVVSEMIQRKSVFGGEGNGGVIDPMIPSFGRDSLSGVAHVLNLLALKGEGIDSVLNGLPAVFMRKIAYKIGGKKTEEIYSQFRSTFPEHGEDVRDGLRLASEDSWIHIRPSNTEPILRVIAEARTKKDLSALMDIAGKIMENS</sequence>
<evidence type="ECO:0000313" key="12">
    <source>
        <dbReference type="EMBL" id="TGK12871.1"/>
    </source>
</evidence>
<evidence type="ECO:0000256" key="4">
    <source>
        <dbReference type="ARBA" id="ARBA00022723"/>
    </source>
</evidence>
<dbReference type="PROSITE" id="PS00710">
    <property type="entry name" value="PGM_PMM"/>
    <property type="match status" value="1"/>
</dbReference>
<dbReference type="InterPro" id="IPR024086">
    <property type="entry name" value="GlmM_arc-type"/>
</dbReference>
<dbReference type="PANTHER" id="PTHR42946:SF1">
    <property type="entry name" value="PHOSPHOGLUCOMUTASE (ALPHA-D-GLUCOSE-1,6-BISPHOSPHATE-DEPENDENT)"/>
    <property type="match status" value="1"/>
</dbReference>
<evidence type="ECO:0000256" key="5">
    <source>
        <dbReference type="ARBA" id="ARBA00022842"/>
    </source>
</evidence>
<feature type="domain" description="Alpha-D-phosphohexomutase C-terminal" evidence="8">
    <location>
        <begin position="406"/>
        <end position="453"/>
    </location>
</feature>
<feature type="domain" description="Alpha-D-phosphohexomutase alpha/beta/alpha" evidence="10">
    <location>
        <begin position="164"/>
        <end position="261"/>
    </location>
</feature>
<keyword evidence="3" id="KW-0597">Phosphoprotein</keyword>
<dbReference type="InterPro" id="IPR016066">
    <property type="entry name" value="A-D-PHexomutase_CS"/>
</dbReference>
<dbReference type="InterPro" id="IPR016055">
    <property type="entry name" value="A-D-PHexomutase_a/b/a-I/II/III"/>
</dbReference>
<gene>
    <name evidence="12" type="primary">glmM</name>
    <name evidence="12" type="ORF">EHO60_03065</name>
</gene>
<dbReference type="Proteomes" id="UP000298458">
    <property type="component" value="Unassembled WGS sequence"/>
</dbReference>
<feature type="domain" description="Alpha-D-phosphohexomutase alpha/beta/alpha" evidence="9">
    <location>
        <begin position="19"/>
        <end position="143"/>
    </location>
</feature>
<keyword evidence="6 12" id="KW-0413">Isomerase</keyword>
<organism evidence="12 13">
    <name type="scientific">Leptospira fletcheri</name>
    <dbReference type="NCBI Taxonomy" id="2484981"/>
    <lineage>
        <taxon>Bacteria</taxon>
        <taxon>Pseudomonadati</taxon>
        <taxon>Spirochaetota</taxon>
        <taxon>Spirochaetia</taxon>
        <taxon>Leptospirales</taxon>
        <taxon>Leptospiraceae</taxon>
        <taxon>Leptospira</taxon>
    </lineage>
</organism>
<dbReference type="NCBIfam" id="TIGR03990">
    <property type="entry name" value="Arch_GlmM"/>
    <property type="match status" value="1"/>
</dbReference>
<dbReference type="PANTHER" id="PTHR42946">
    <property type="entry name" value="PHOSPHOHEXOSE MUTASE"/>
    <property type="match status" value="1"/>
</dbReference>
<dbReference type="RefSeq" id="WP_135766715.1">
    <property type="nucleotide sequence ID" value="NZ_RQET01000003.1"/>
</dbReference>